<evidence type="ECO:0000313" key="3">
    <source>
        <dbReference type="Proteomes" id="UP000784700"/>
    </source>
</evidence>
<dbReference type="GeneID" id="58108407"/>
<evidence type="ECO:0000313" key="2">
    <source>
        <dbReference type="EMBL" id="TPR44198.1"/>
    </source>
</evidence>
<dbReference type="Proteomes" id="UP000784700">
    <property type="component" value="Unassembled WGS sequence"/>
</dbReference>
<gene>
    <name evidence="2" type="ORF">DY130_03940</name>
</gene>
<dbReference type="RefSeq" id="WP_140934455.1">
    <property type="nucleotide sequence ID" value="NZ_QUBF01000003.1"/>
</dbReference>
<proteinExistence type="predicted"/>
<feature type="signal peptide" evidence="1">
    <location>
        <begin position="1"/>
        <end position="19"/>
    </location>
</feature>
<dbReference type="EMBL" id="QUBG01000003">
    <property type="protein sequence ID" value="TPR44198.1"/>
    <property type="molecule type" value="Genomic_DNA"/>
</dbReference>
<keyword evidence="1" id="KW-0732">Signal</keyword>
<feature type="chain" id="PRO_5040366145" evidence="1">
    <location>
        <begin position="20"/>
        <end position="60"/>
    </location>
</feature>
<name>A0A9Q8MTU9_9LACO</name>
<sequence length="60" mass="6761">MLKKILTAFAIVVMSLSFSYGSFNVISNSNNVYAASKHHKKNGDDLTFWQKIYAGFNVQD</sequence>
<reference evidence="2" key="1">
    <citation type="submission" date="2018-08" db="EMBL/GenBank/DDBJ databases">
        <title>Comparative genomics of wild bee and flower associated Lactobacillus reveals potential adaptation to the bee host.</title>
        <authorList>
            <person name="Vuong H.Q."/>
            <person name="Mcfrederick Q.S."/>
        </authorList>
    </citation>
    <scope>NUCLEOTIDE SEQUENCE</scope>
    <source>
        <strain evidence="2">HV_63</strain>
    </source>
</reference>
<dbReference type="AlphaFoldDB" id="A0A9Q8MTU9"/>
<protein>
    <submittedName>
        <fullName evidence="2">Uncharacterized protein</fullName>
    </submittedName>
</protein>
<accession>A0A9Q8MTU9</accession>
<comment type="caution">
    <text evidence="2">The sequence shown here is derived from an EMBL/GenBank/DDBJ whole genome shotgun (WGS) entry which is preliminary data.</text>
</comment>
<evidence type="ECO:0000256" key="1">
    <source>
        <dbReference type="SAM" id="SignalP"/>
    </source>
</evidence>
<organism evidence="2 3">
    <name type="scientific">Apilactobacillus micheneri</name>
    <dbReference type="NCBI Taxonomy" id="1899430"/>
    <lineage>
        <taxon>Bacteria</taxon>
        <taxon>Bacillati</taxon>
        <taxon>Bacillota</taxon>
        <taxon>Bacilli</taxon>
        <taxon>Lactobacillales</taxon>
        <taxon>Lactobacillaceae</taxon>
        <taxon>Apilactobacillus</taxon>
    </lineage>
</organism>